<dbReference type="EMBL" id="GGEC01062605">
    <property type="protein sequence ID" value="MBX43089.1"/>
    <property type="molecule type" value="Transcribed_RNA"/>
</dbReference>
<proteinExistence type="predicted"/>
<dbReference type="AlphaFoldDB" id="A0A2P2NKR3"/>
<accession>A0A2P2NKR3</accession>
<organism evidence="1">
    <name type="scientific">Rhizophora mucronata</name>
    <name type="common">Asiatic mangrove</name>
    <dbReference type="NCBI Taxonomy" id="61149"/>
    <lineage>
        <taxon>Eukaryota</taxon>
        <taxon>Viridiplantae</taxon>
        <taxon>Streptophyta</taxon>
        <taxon>Embryophyta</taxon>
        <taxon>Tracheophyta</taxon>
        <taxon>Spermatophyta</taxon>
        <taxon>Magnoliopsida</taxon>
        <taxon>eudicotyledons</taxon>
        <taxon>Gunneridae</taxon>
        <taxon>Pentapetalae</taxon>
        <taxon>rosids</taxon>
        <taxon>fabids</taxon>
        <taxon>Malpighiales</taxon>
        <taxon>Rhizophoraceae</taxon>
        <taxon>Rhizophora</taxon>
    </lineage>
</organism>
<name>A0A2P2NKR3_RHIMU</name>
<sequence>MRLRKRSYGSIVTLCNPVFPGLANLNKAKKGRL</sequence>
<evidence type="ECO:0000313" key="1">
    <source>
        <dbReference type="EMBL" id="MBX43089.1"/>
    </source>
</evidence>
<protein>
    <submittedName>
        <fullName evidence="1">Uncharacterized protein</fullName>
    </submittedName>
</protein>
<reference evidence="1" key="1">
    <citation type="submission" date="2018-02" db="EMBL/GenBank/DDBJ databases">
        <title>Rhizophora mucronata_Transcriptome.</title>
        <authorList>
            <person name="Meera S.P."/>
            <person name="Sreeshan A."/>
            <person name="Augustine A."/>
        </authorList>
    </citation>
    <scope>NUCLEOTIDE SEQUENCE</scope>
    <source>
        <tissue evidence="1">Leaf</tissue>
    </source>
</reference>